<reference evidence="1 2" key="1">
    <citation type="submission" date="2022-12" db="EMBL/GenBank/DDBJ databases">
        <title>Chromosome-scale assembly of the Ensete ventricosum genome.</title>
        <authorList>
            <person name="Dussert Y."/>
            <person name="Stocks J."/>
            <person name="Wendawek A."/>
            <person name="Woldeyes F."/>
            <person name="Nichols R.A."/>
            <person name="Borrell J.S."/>
        </authorList>
    </citation>
    <scope>NUCLEOTIDE SEQUENCE [LARGE SCALE GENOMIC DNA]</scope>
    <source>
        <strain evidence="2">cv. Maze</strain>
        <tissue evidence="1">Seeds</tissue>
    </source>
</reference>
<accession>A0AAV8RVC3</accession>
<dbReference type="AlphaFoldDB" id="A0AAV8RVC3"/>
<dbReference type="PANTHER" id="PTHR33972:SF2">
    <property type="entry name" value="OS04G0606700 PROTEIN"/>
    <property type="match status" value="1"/>
</dbReference>
<dbReference type="PANTHER" id="PTHR33972">
    <property type="entry name" value="EXPRESSED PROTEIN"/>
    <property type="match status" value="1"/>
</dbReference>
<gene>
    <name evidence="1" type="ORF">OPV22_000411</name>
</gene>
<evidence type="ECO:0000313" key="2">
    <source>
        <dbReference type="Proteomes" id="UP001222027"/>
    </source>
</evidence>
<keyword evidence="2" id="KW-1185">Reference proteome</keyword>
<dbReference type="EMBL" id="JAQQAF010000001">
    <property type="protein sequence ID" value="KAJ8509977.1"/>
    <property type="molecule type" value="Genomic_DNA"/>
</dbReference>
<proteinExistence type="predicted"/>
<evidence type="ECO:0000313" key="1">
    <source>
        <dbReference type="EMBL" id="KAJ8509977.1"/>
    </source>
</evidence>
<protein>
    <submittedName>
        <fullName evidence="1">Uncharacterized protein</fullName>
    </submittedName>
</protein>
<organism evidence="1 2">
    <name type="scientific">Ensete ventricosum</name>
    <name type="common">Abyssinian banana</name>
    <name type="synonym">Musa ensete</name>
    <dbReference type="NCBI Taxonomy" id="4639"/>
    <lineage>
        <taxon>Eukaryota</taxon>
        <taxon>Viridiplantae</taxon>
        <taxon>Streptophyta</taxon>
        <taxon>Embryophyta</taxon>
        <taxon>Tracheophyta</taxon>
        <taxon>Spermatophyta</taxon>
        <taxon>Magnoliopsida</taxon>
        <taxon>Liliopsida</taxon>
        <taxon>Zingiberales</taxon>
        <taxon>Musaceae</taxon>
        <taxon>Ensete</taxon>
    </lineage>
</organism>
<name>A0AAV8RVC3_ENSVE</name>
<comment type="caution">
    <text evidence="1">The sequence shown here is derived from an EMBL/GenBank/DDBJ whole genome shotgun (WGS) entry which is preliminary data.</text>
</comment>
<sequence length="186" mass="20676">MARVLSSRALTRSLETMGPRLLVLLPSLPPATRLLGLRCRSGRPWRVHVVENDLDAEGSSTGSGTGEADALRKRRVDDAIHNMVALRYAPDWLPLVPGASYWVPRQKRPYRVTELIAGLVDSRLADPEIKNSLSEEEEMSCATERGWPSSAYFLEDLSPEQMIQGLCYSVHSDVVARQHRLSSSPP</sequence>
<dbReference type="Proteomes" id="UP001222027">
    <property type="component" value="Unassembled WGS sequence"/>
</dbReference>